<evidence type="ECO:0000313" key="1">
    <source>
        <dbReference type="EMBL" id="KYC43650.1"/>
    </source>
</evidence>
<name>A0A139XG35_9CYAN</name>
<dbReference type="EMBL" id="ANNX02000012">
    <property type="protein sequence ID" value="KYC43650.1"/>
    <property type="molecule type" value="Genomic_DNA"/>
</dbReference>
<reference evidence="1 2" key="1">
    <citation type="journal article" date="2013" name="Genome Biol. Evol.">
        <title>Genomes of Stigonematalean cyanobacteria (subsection V) and the evolution of oxygenic photosynthesis from prokaryotes to plastids.</title>
        <authorList>
            <person name="Dagan T."/>
            <person name="Roettger M."/>
            <person name="Stucken K."/>
            <person name="Landan G."/>
            <person name="Koch R."/>
            <person name="Major P."/>
            <person name="Gould S.B."/>
            <person name="Goremykin V.V."/>
            <person name="Rippka R."/>
            <person name="Tandeau de Marsac N."/>
            <person name="Gugger M."/>
            <person name="Lockhart P.J."/>
            <person name="Allen J.F."/>
            <person name="Brune I."/>
            <person name="Maus I."/>
            <person name="Puhler A."/>
            <person name="Martin W.F."/>
        </authorList>
    </citation>
    <scope>NUCLEOTIDE SEQUENCE [LARGE SCALE GENOMIC DNA]</scope>
    <source>
        <strain evidence="1 2">PCC 7110</strain>
    </source>
</reference>
<sequence>MTEKILPEQLQTHPLKVADVVSYLQQNGWQTVTHPNPRLLVFQGAVDDAGNPIQLILPSQNTFEDSDRLLTKAVNLLAVIADKSPQEIVDLVNQAHAGSTASN</sequence>
<comment type="caution">
    <text evidence="1">The sequence shown here is derived from an EMBL/GenBank/DDBJ whole genome shotgun (WGS) entry which is preliminary data.</text>
</comment>
<protein>
    <submittedName>
        <fullName evidence="1">Uncharacterized protein</fullName>
    </submittedName>
</protein>
<accession>A0A139XG35</accession>
<dbReference type="Proteomes" id="UP000076925">
    <property type="component" value="Unassembled WGS sequence"/>
</dbReference>
<organism evidence="1 2">
    <name type="scientific">Scytonema hofmannii PCC 7110</name>
    <dbReference type="NCBI Taxonomy" id="128403"/>
    <lineage>
        <taxon>Bacteria</taxon>
        <taxon>Bacillati</taxon>
        <taxon>Cyanobacteriota</taxon>
        <taxon>Cyanophyceae</taxon>
        <taxon>Nostocales</taxon>
        <taxon>Scytonemataceae</taxon>
        <taxon>Scytonema</taxon>
    </lineage>
</organism>
<dbReference type="AlphaFoldDB" id="A0A139XG35"/>
<evidence type="ECO:0000313" key="2">
    <source>
        <dbReference type="Proteomes" id="UP000076925"/>
    </source>
</evidence>
<proteinExistence type="predicted"/>
<dbReference type="OrthoDB" id="514983at2"/>
<dbReference type="RefSeq" id="WP_017742231.1">
    <property type="nucleotide sequence ID" value="NZ_KQ976354.1"/>
</dbReference>
<keyword evidence="2" id="KW-1185">Reference proteome</keyword>
<gene>
    <name evidence="1" type="ORF">WA1_00300</name>
</gene>